<protein>
    <submittedName>
        <fullName evidence="9">Chain-length determining protein</fullName>
    </submittedName>
</protein>
<keyword evidence="3" id="KW-1003">Cell membrane</keyword>
<dbReference type="GO" id="GO:0005886">
    <property type="term" value="C:plasma membrane"/>
    <property type="evidence" value="ECO:0007669"/>
    <property type="project" value="UniProtKB-SubCell"/>
</dbReference>
<name>A0A7R7ENX1_9FIRM</name>
<feature type="transmembrane region" description="Helical" evidence="7">
    <location>
        <begin position="177"/>
        <end position="199"/>
    </location>
</feature>
<dbReference type="Proteomes" id="UP000595897">
    <property type="component" value="Chromosome"/>
</dbReference>
<dbReference type="AlphaFoldDB" id="A0A7R7ENX1"/>
<dbReference type="PANTHER" id="PTHR32309">
    <property type="entry name" value="TYROSINE-PROTEIN KINASE"/>
    <property type="match status" value="1"/>
</dbReference>
<evidence type="ECO:0000256" key="5">
    <source>
        <dbReference type="ARBA" id="ARBA00022989"/>
    </source>
</evidence>
<organism evidence="9 10">
    <name type="scientific">Anaeromicropila herbilytica</name>
    <dbReference type="NCBI Taxonomy" id="2785025"/>
    <lineage>
        <taxon>Bacteria</taxon>
        <taxon>Bacillati</taxon>
        <taxon>Bacillota</taxon>
        <taxon>Clostridia</taxon>
        <taxon>Lachnospirales</taxon>
        <taxon>Lachnospiraceae</taxon>
        <taxon>Anaeromicropila</taxon>
    </lineage>
</organism>
<dbReference type="GO" id="GO:0004713">
    <property type="term" value="F:protein tyrosine kinase activity"/>
    <property type="evidence" value="ECO:0007669"/>
    <property type="project" value="TreeGrafter"/>
</dbReference>
<accession>A0A7R7ENX1</accession>
<dbReference type="InterPro" id="IPR050445">
    <property type="entry name" value="Bact_polysacc_biosynth/exp"/>
</dbReference>
<keyword evidence="4 7" id="KW-0812">Transmembrane</keyword>
<evidence type="ECO:0000256" key="2">
    <source>
        <dbReference type="ARBA" id="ARBA00006683"/>
    </source>
</evidence>
<feature type="domain" description="Polysaccharide chain length determinant N-terminal" evidence="8">
    <location>
        <begin position="9"/>
        <end position="97"/>
    </location>
</feature>
<evidence type="ECO:0000259" key="8">
    <source>
        <dbReference type="Pfam" id="PF02706"/>
    </source>
</evidence>
<keyword evidence="5 7" id="KW-1133">Transmembrane helix</keyword>
<dbReference type="KEGG" id="ahb:bsdtb5_35570"/>
<evidence type="ECO:0000313" key="10">
    <source>
        <dbReference type="Proteomes" id="UP000595897"/>
    </source>
</evidence>
<dbReference type="RefSeq" id="WP_271713318.1">
    <property type="nucleotide sequence ID" value="NZ_AP024169.1"/>
</dbReference>
<feature type="transmembrane region" description="Helical" evidence="7">
    <location>
        <begin position="23"/>
        <end position="41"/>
    </location>
</feature>
<keyword evidence="6 7" id="KW-0472">Membrane</keyword>
<evidence type="ECO:0000256" key="4">
    <source>
        <dbReference type="ARBA" id="ARBA00022692"/>
    </source>
</evidence>
<proteinExistence type="inferred from homology"/>
<evidence type="ECO:0000256" key="7">
    <source>
        <dbReference type="SAM" id="Phobius"/>
    </source>
</evidence>
<dbReference type="PANTHER" id="PTHR32309:SF13">
    <property type="entry name" value="FERRIC ENTEROBACTIN TRANSPORT PROTEIN FEPE"/>
    <property type="match status" value="1"/>
</dbReference>
<comment type="subcellular location">
    <subcellularLocation>
        <location evidence="1">Cell membrane</location>
        <topology evidence="1">Multi-pass membrane protein</topology>
    </subcellularLocation>
</comment>
<comment type="similarity">
    <text evidence="2">Belongs to the CpsC/CapA family.</text>
</comment>
<dbReference type="InterPro" id="IPR003856">
    <property type="entry name" value="LPS_length_determ_N"/>
</dbReference>
<keyword evidence="10" id="KW-1185">Reference proteome</keyword>
<evidence type="ECO:0000256" key="1">
    <source>
        <dbReference type="ARBA" id="ARBA00004651"/>
    </source>
</evidence>
<gene>
    <name evidence="9" type="ORF">bsdtb5_35570</name>
</gene>
<evidence type="ECO:0000256" key="6">
    <source>
        <dbReference type="ARBA" id="ARBA00023136"/>
    </source>
</evidence>
<evidence type="ECO:0000313" key="9">
    <source>
        <dbReference type="EMBL" id="BCN32262.1"/>
    </source>
</evidence>
<dbReference type="Pfam" id="PF02706">
    <property type="entry name" value="Wzz"/>
    <property type="match status" value="1"/>
</dbReference>
<dbReference type="EMBL" id="AP024169">
    <property type="protein sequence ID" value="BCN32262.1"/>
    <property type="molecule type" value="Genomic_DNA"/>
</dbReference>
<reference evidence="9 10" key="1">
    <citation type="submission" date="2020-11" db="EMBL/GenBank/DDBJ databases">
        <title>Draft genome sequencing of a Lachnospiraceae strain isolated from anoxic soil subjected to BSD treatment.</title>
        <authorList>
            <person name="Uek A."/>
            <person name="Tonouchi A."/>
        </authorList>
    </citation>
    <scope>NUCLEOTIDE SEQUENCE [LARGE SCALE GENOMIC DNA]</scope>
    <source>
        <strain evidence="9 10">TB5</strain>
    </source>
</reference>
<evidence type="ECO:0000256" key="3">
    <source>
        <dbReference type="ARBA" id="ARBA00022475"/>
    </source>
</evidence>
<sequence length="237" mass="26690">MNQENDEIEIDLKELILLIRRKILIIIFTITIFGFMAFLYSKLFVTPIYSSTSEIFILTKSTSITTFADIQLGSSLTKDYMQLIKSRPVVEKVIENLDLEYKYQDMLTKLTIDNPADTRILNITIQDKNPKLAKEIADEFAVVSSNRISKIMETDAPNIVEEGTVSSIPVNISTSKITLIAVMIGAVISIAVIILIYILDDTIKTSEDIEKYLGINTLAEIPLAKGEKKSKRKFALF</sequence>